<dbReference type="InterPro" id="IPR027417">
    <property type="entry name" value="P-loop_NTPase"/>
</dbReference>
<dbReference type="Pfam" id="PF00005">
    <property type="entry name" value="ABC_tran"/>
    <property type="match status" value="2"/>
</dbReference>
<evidence type="ECO:0000313" key="9">
    <source>
        <dbReference type="Proteomes" id="UP000252189"/>
    </source>
</evidence>
<dbReference type="InterPro" id="IPR017871">
    <property type="entry name" value="ABC_transporter-like_CS"/>
</dbReference>
<keyword evidence="4 8" id="KW-0067">ATP-binding</keyword>
<organism evidence="8 9">
    <name type="scientific">Haloplanus salinus</name>
    <dbReference type="NCBI Taxonomy" id="1126245"/>
    <lineage>
        <taxon>Archaea</taxon>
        <taxon>Methanobacteriati</taxon>
        <taxon>Methanobacteriota</taxon>
        <taxon>Stenosarchaea group</taxon>
        <taxon>Halobacteria</taxon>
        <taxon>Halobacteriales</taxon>
        <taxon>Haloferacaceae</taxon>
        <taxon>Haloplanus</taxon>
    </lineage>
</organism>
<keyword evidence="3" id="KW-0547">Nucleotide-binding</keyword>
<evidence type="ECO:0000259" key="7">
    <source>
        <dbReference type="PROSITE" id="PS50893"/>
    </source>
</evidence>
<evidence type="ECO:0000313" key="8">
    <source>
        <dbReference type="EMBL" id="RCU44271.1"/>
    </source>
</evidence>
<feature type="domain" description="ABC transporter" evidence="7">
    <location>
        <begin position="6"/>
        <end position="244"/>
    </location>
</feature>
<dbReference type="InterPro" id="IPR003593">
    <property type="entry name" value="AAA+_ATPase"/>
</dbReference>
<dbReference type="PROSITE" id="PS00211">
    <property type="entry name" value="ABC_TRANSPORTER_1"/>
    <property type="match status" value="1"/>
</dbReference>
<protein>
    <submittedName>
        <fullName evidence="8">ATP-binding cassette domain-containing protein</fullName>
    </submittedName>
</protein>
<comment type="subcellular location">
    <subcellularLocation>
        <location evidence="1">Cell membrane</location>
    </subcellularLocation>
</comment>
<comment type="caution">
    <text evidence="8">The sequence shown here is derived from an EMBL/GenBank/DDBJ whole genome shotgun (WGS) entry which is preliminary data.</text>
</comment>
<dbReference type="PROSITE" id="PS50893">
    <property type="entry name" value="ABC_TRANSPORTER_2"/>
    <property type="match status" value="2"/>
</dbReference>
<feature type="region of interest" description="Disordered" evidence="6">
    <location>
        <begin position="573"/>
        <end position="604"/>
    </location>
</feature>
<evidence type="ECO:0000256" key="2">
    <source>
        <dbReference type="ARBA" id="ARBA00022448"/>
    </source>
</evidence>
<keyword evidence="2" id="KW-0813">Transport</keyword>
<proteinExistence type="predicted"/>
<keyword evidence="9" id="KW-1185">Reference proteome</keyword>
<dbReference type="GO" id="GO:0043190">
    <property type="term" value="C:ATP-binding cassette (ABC) transporter complex"/>
    <property type="evidence" value="ECO:0007669"/>
    <property type="project" value="TreeGrafter"/>
</dbReference>
<gene>
    <name evidence="8" type="ORF">DU504_15935</name>
</gene>
<dbReference type="SUPFAM" id="SSF52540">
    <property type="entry name" value="P-loop containing nucleoside triphosphate hydrolases"/>
    <property type="match status" value="2"/>
</dbReference>
<accession>A0A368N404</accession>
<dbReference type="NCBIfam" id="NF010167">
    <property type="entry name" value="PRK13648.1"/>
    <property type="match status" value="2"/>
</dbReference>
<dbReference type="CDD" id="cd03225">
    <property type="entry name" value="ABC_cobalt_CbiO_domain1"/>
    <property type="match status" value="2"/>
</dbReference>
<dbReference type="PANTHER" id="PTHR43553">
    <property type="entry name" value="HEAVY METAL TRANSPORTER"/>
    <property type="match status" value="1"/>
</dbReference>
<dbReference type="Gene3D" id="3.40.50.300">
    <property type="entry name" value="P-loop containing nucleotide triphosphate hydrolases"/>
    <property type="match status" value="2"/>
</dbReference>
<evidence type="ECO:0000256" key="3">
    <source>
        <dbReference type="ARBA" id="ARBA00022741"/>
    </source>
</evidence>
<dbReference type="PANTHER" id="PTHR43553:SF21">
    <property type="entry name" value="ABC TRANSPORTER ATP-BINDING PROTEIN MA_1418-RELATED"/>
    <property type="match status" value="1"/>
</dbReference>
<evidence type="ECO:0000256" key="5">
    <source>
        <dbReference type="ARBA" id="ARBA00025157"/>
    </source>
</evidence>
<dbReference type="GO" id="GO:0042626">
    <property type="term" value="F:ATPase-coupled transmembrane transporter activity"/>
    <property type="evidence" value="ECO:0007669"/>
    <property type="project" value="TreeGrafter"/>
</dbReference>
<dbReference type="GO" id="GO:0016887">
    <property type="term" value="F:ATP hydrolysis activity"/>
    <property type="evidence" value="ECO:0007669"/>
    <property type="project" value="InterPro"/>
</dbReference>
<dbReference type="EMBL" id="QPHM01000003">
    <property type="protein sequence ID" value="RCU44271.1"/>
    <property type="molecule type" value="Genomic_DNA"/>
</dbReference>
<evidence type="ECO:0000256" key="1">
    <source>
        <dbReference type="ARBA" id="ARBA00004236"/>
    </source>
</evidence>
<dbReference type="GO" id="GO:0005524">
    <property type="term" value="F:ATP binding"/>
    <property type="evidence" value="ECO:0007669"/>
    <property type="project" value="UniProtKB-KW"/>
</dbReference>
<evidence type="ECO:0000256" key="4">
    <source>
        <dbReference type="ARBA" id="ARBA00022840"/>
    </source>
</evidence>
<dbReference type="InterPro" id="IPR003439">
    <property type="entry name" value="ABC_transporter-like_ATP-bd"/>
</dbReference>
<dbReference type="OrthoDB" id="35850at2157"/>
<comment type="function">
    <text evidence="5">Probably part of an ABC transporter complex. Responsible for energy coupling to the transport system.</text>
</comment>
<reference evidence="8 9" key="1">
    <citation type="submission" date="2018-07" db="EMBL/GenBank/DDBJ databases">
        <title>Genome sequences of Haloplanus salinus JCM 18368T.</title>
        <authorList>
            <person name="Kim Y.B."/>
            <person name="Roh S.W."/>
        </authorList>
    </citation>
    <scope>NUCLEOTIDE SEQUENCE [LARGE SCALE GENOMIC DNA]</scope>
    <source>
        <strain evidence="8 9">JCM 18368</strain>
    </source>
</reference>
<evidence type="ECO:0000256" key="6">
    <source>
        <dbReference type="SAM" id="MobiDB-lite"/>
    </source>
</evidence>
<feature type="region of interest" description="Disordered" evidence="6">
    <location>
        <begin position="273"/>
        <end position="300"/>
    </location>
</feature>
<dbReference type="InterPro" id="IPR015856">
    <property type="entry name" value="ABC_transpr_CbiO/EcfA_su"/>
</dbReference>
<dbReference type="InterPro" id="IPR050095">
    <property type="entry name" value="ECF_ABC_transporter_ATP-bd"/>
</dbReference>
<name>A0A368N404_9EURY</name>
<sequence>MSAHSIIVDDLTFQYPGGDESVLRGADLRIDSGEFTAVVGGNGSGKTTLCKTFNGLIPHFFDGTFEGSVRVGGTDTRESNVGELSRQVGYVFQDFENQLVQETVRDDVEFAPLNYGFDDYEERATRALEMVGLAGLEDRFIWELSGGQQHLVALAGVLAMDPEFVLVDEPAAQLDPRNAREAYERLRWLHEERNKTIVVIEHHSEFIAEYCDEMVLVSDGSVAWKEPVRIGLNRLDDLHAENIHPPQVTQIADAVPARMATVSGDRYPVTVEEAESALPNEDRSVTTEPAPDSRSSGIAADNDDRASVITLRNVGHGYPTLREGHNQVLEGLDLDLYAGDRVALVGANGSGKSTLLRLLTGLESPDEGTVTVLGQETNDALPEELADDTVYIHQNPEKMFVEDTVRKDIGYYLKNRGTDDVEDRVEEILTYLDLEELADRDGRLMSLGQQRRASLGIGLATDPTVVLLDEPTGSLDLQSRQEVTGILQKAESRVETVVIASHDLQLVAEWADRVIVLDEGNVIADALPKTVFDDSELLAAADLRQPQVVALSERLGFDSPVLTTDAMVEAITKETDSAIAPAIDEDRVPDSETPNGAQRPMEEQ</sequence>
<feature type="domain" description="ABC transporter" evidence="7">
    <location>
        <begin position="309"/>
        <end position="544"/>
    </location>
</feature>
<dbReference type="SMART" id="SM00382">
    <property type="entry name" value="AAA"/>
    <property type="match status" value="2"/>
</dbReference>
<dbReference type="RefSeq" id="WP_114450444.1">
    <property type="nucleotide sequence ID" value="NZ_QPHM01000003.1"/>
</dbReference>
<dbReference type="Proteomes" id="UP000252189">
    <property type="component" value="Unassembled WGS sequence"/>
</dbReference>
<dbReference type="AlphaFoldDB" id="A0A368N404"/>